<comment type="similarity">
    <text evidence="2 10">Belongs to the RRP36 family.</text>
</comment>
<dbReference type="AlphaFoldDB" id="A0A6A7BTK2"/>
<feature type="compositionally biased region" description="Basic and acidic residues" evidence="11">
    <location>
        <begin position="208"/>
        <end position="221"/>
    </location>
</feature>
<evidence type="ECO:0000313" key="13">
    <source>
        <dbReference type="Proteomes" id="UP000799421"/>
    </source>
</evidence>
<feature type="compositionally biased region" description="Acidic residues" evidence="11">
    <location>
        <begin position="43"/>
        <end position="64"/>
    </location>
</feature>
<name>A0A6A7BTK2_9PEZI</name>
<evidence type="ECO:0000256" key="11">
    <source>
        <dbReference type="SAM" id="MobiDB-lite"/>
    </source>
</evidence>
<evidence type="ECO:0000256" key="4">
    <source>
        <dbReference type="ARBA" id="ARBA00022517"/>
    </source>
</evidence>
<sequence>MPSSKGPTMPEAMRHISFGALKAAQDSLEQEKLTSQKPASEASDGDLSSDSDSSASDEDEEESPSDGPPRKKSKHAPVMLTSKKPVTRKRTVISMPKIKSRDPRFLPLGRSASAQPNPYSRNGYAFLHEYETAELDELRAEAKKYTGAERETIQRKIDSLSNRIKAREMKEREREVIRRNKQQEKARIKEGKTPFYLKKKDIKKQVLEDQFKSMKSRDREKAVKKRRVRQAQKELKRRPTERRKDRS</sequence>
<evidence type="ECO:0000256" key="7">
    <source>
        <dbReference type="ARBA" id="ARBA00023242"/>
    </source>
</evidence>
<dbReference type="InterPro" id="IPR009292">
    <property type="entry name" value="RRP36"/>
</dbReference>
<dbReference type="PANTHER" id="PTHR21738">
    <property type="entry name" value="RIBOSOMAL RNA PROCESSING PROTEIN 36 HOMOLOG"/>
    <property type="match status" value="1"/>
</dbReference>
<evidence type="ECO:0000256" key="8">
    <source>
        <dbReference type="ARBA" id="ARBA00023274"/>
    </source>
</evidence>
<feature type="compositionally biased region" description="Basic and acidic residues" evidence="11">
    <location>
        <begin position="231"/>
        <end position="247"/>
    </location>
</feature>
<feature type="region of interest" description="Disordered" evidence="11">
    <location>
        <begin position="171"/>
        <end position="193"/>
    </location>
</feature>
<protein>
    <recommendedName>
        <fullName evidence="10">rRNA biogenesis protein RRP36</fullName>
    </recommendedName>
</protein>
<evidence type="ECO:0000256" key="5">
    <source>
        <dbReference type="ARBA" id="ARBA00022552"/>
    </source>
</evidence>
<feature type="region of interest" description="Disordered" evidence="11">
    <location>
        <begin position="208"/>
        <end position="247"/>
    </location>
</feature>
<keyword evidence="6" id="KW-0175">Coiled coil</keyword>
<dbReference type="Proteomes" id="UP000799421">
    <property type="component" value="Unassembled WGS sequence"/>
</dbReference>
<keyword evidence="7 10" id="KW-0539">Nucleus</keyword>
<feature type="region of interest" description="Disordered" evidence="11">
    <location>
        <begin position="1"/>
        <end position="119"/>
    </location>
</feature>
<evidence type="ECO:0000313" key="12">
    <source>
        <dbReference type="EMBL" id="KAF2858504.1"/>
    </source>
</evidence>
<dbReference type="PANTHER" id="PTHR21738:SF0">
    <property type="entry name" value="RIBOSOMAL RNA PROCESSING PROTEIN 36 HOMOLOG"/>
    <property type="match status" value="1"/>
</dbReference>
<comment type="subcellular location">
    <subcellularLocation>
        <location evidence="1 10">Nucleus</location>
        <location evidence="1 10">Nucleolus</location>
    </subcellularLocation>
</comment>
<keyword evidence="5 10" id="KW-0698">rRNA processing</keyword>
<comment type="subunit">
    <text evidence="3 10">Associates with 90S and pre-40S pre-ribosomal particles.</text>
</comment>
<evidence type="ECO:0000256" key="10">
    <source>
        <dbReference type="RuleBase" id="RU368027"/>
    </source>
</evidence>
<keyword evidence="4 10" id="KW-0690">Ribosome biogenesis</keyword>
<evidence type="ECO:0000256" key="6">
    <source>
        <dbReference type="ARBA" id="ARBA00023054"/>
    </source>
</evidence>
<evidence type="ECO:0000256" key="3">
    <source>
        <dbReference type="ARBA" id="ARBA00011167"/>
    </source>
</evidence>
<reference evidence="12" key="1">
    <citation type="journal article" date="2020" name="Stud. Mycol.">
        <title>101 Dothideomycetes genomes: a test case for predicting lifestyles and emergence of pathogens.</title>
        <authorList>
            <person name="Haridas S."/>
            <person name="Albert R."/>
            <person name="Binder M."/>
            <person name="Bloem J."/>
            <person name="Labutti K."/>
            <person name="Salamov A."/>
            <person name="Andreopoulos B."/>
            <person name="Baker S."/>
            <person name="Barry K."/>
            <person name="Bills G."/>
            <person name="Bluhm B."/>
            <person name="Cannon C."/>
            <person name="Castanera R."/>
            <person name="Culley D."/>
            <person name="Daum C."/>
            <person name="Ezra D."/>
            <person name="Gonzalez J."/>
            <person name="Henrissat B."/>
            <person name="Kuo A."/>
            <person name="Liang C."/>
            <person name="Lipzen A."/>
            <person name="Lutzoni F."/>
            <person name="Magnuson J."/>
            <person name="Mondo S."/>
            <person name="Nolan M."/>
            <person name="Ohm R."/>
            <person name="Pangilinan J."/>
            <person name="Park H.-J."/>
            <person name="Ramirez L."/>
            <person name="Alfaro M."/>
            <person name="Sun H."/>
            <person name="Tritt A."/>
            <person name="Yoshinaga Y."/>
            <person name="Zwiers L.-H."/>
            <person name="Turgeon B."/>
            <person name="Goodwin S."/>
            <person name="Spatafora J."/>
            <person name="Crous P."/>
            <person name="Grigoriev I."/>
        </authorList>
    </citation>
    <scope>NUCLEOTIDE SEQUENCE</scope>
    <source>
        <strain evidence="12">CBS 480.64</strain>
    </source>
</reference>
<dbReference type="EMBL" id="MU006009">
    <property type="protein sequence ID" value="KAF2858504.1"/>
    <property type="molecule type" value="Genomic_DNA"/>
</dbReference>
<evidence type="ECO:0000256" key="2">
    <source>
        <dbReference type="ARBA" id="ARBA00009418"/>
    </source>
</evidence>
<gene>
    <name evidence="12" type="ORF">K470DRAFT_132244</name>
</gene>
<dbReference type="GO" id="GO:0005730">
    <property type="term" value="C:nucleolus"/>
    <property type="evidence" value="ECO:0007669"/>
    <property type="project" value="UniProtKB-SubCell"/>
</dbReference>
<evidence type="ECO:0000256" key="9">
    <source>
        <dbReference type="ARBA" id="ARBA00025053"/>
    </source>
</evidence>
<keyword evidence="8 10" id="KW-0687">Ribonucleoprotein</keyword>
<feature type="compositionally biased region" description="Basic and acidic residues" evidence="11">
    <location>
        <begin position="171"/>
        <end position="192"/>
    </location>
</feature>
<dbReference type="GO" id="GO:0030686">
    <property type="term" value="C:90S preribosome"/>
    <property type="evidence" value="ECO:0007669"/>
    <property type="project" value="TreeGrafter"/>
</dbReference>
<evidence type="ECO:0000256" key="1">
    <source>
        <dbReference type="ARBA" id="ARBA00004604"/>
    </source>
</evidence>
<proteinExistence type="inferred from homology"/>
<dbReference type="Pfam" id="PF06102">
    <property type="entry name" value="RRP36"/>
    <property type="match status" value="1"/>
</dbReference>
<organism evidence="12 13">
    <name type="scientific">Piedraia hortae CBS 480.64</name>
    <dbReference type="NCBI Taxonomy" id="1314780"/>
    <lineage>
        <taxon>Eukaryota</taxon>
        <taxon>Fungi</taxon>
        <taxon>Dikarya</taxon>
        <taxon>Ascomycota</taxon>
        <taxon>Pezizomycotina</taxon>
        <taxon>Dothideomycetes</taxon>
        <taxon>Dothideomycetidae</taxon>
        <taxon>Capnodiales</taxon>
        <taxon>Piedraiaceae</taxon>
        <taxon>Piedraia</taxon>
    </lineage>
</organism>
<comment type="function">
    <text evidence="9 10">Component of the 90S pre-ribosome involved in the maturation of rRNAs. Required for early cleavages of the pre-RNAs in the 40S ribosomal subunit maturation pathway.</text>
</comment>
<keyword evidence="13" id="KW-1185">Reference proteome</keyword>
<accession>A0A6A7BTK2</accession>
<dbReference type="OrthoDB" id="448446at2759"/>
<dbReference type="GO" id="GO:0000462">
    <property type="term" value="P:maturation of SSU-rRNA from tricistronic rRNA transcript (SSU-rRNA, 5.8S rRNA, LSU-rRNA)"/>
    <property type="evidence" value="ECO:0007669"/>
    <property type="project" value="TreeGrafter"/>
</dbReference>